<evidence type="ECO:0000259" key="1">
    <source>
        <dbReference type="Pfam" id="PF19077"/>
    </source>
</evidence>
<dbReference type="Proteomes" id="UP000538075">
    <property type="component" value="Unassembled WGS sequence"/>
</dbReference>
<dbReference type="AlphaFoldDB" id="A0A838WXM5"/>
<dbReference type="Pfam" id="PF19077">
    <property type="entry name" value="Big_13"/>
    <property type="match status" value="1"/>
</dbReference>
<reference evidence="2 3" key="1">
    <citation type="journal article" date="2020" name="J. Appl. Phycol.">
        <title>Morphological changes and genome evolution in Raphidiopsis raciborskii CS-506 after 23 years in culture.</title>
        <authorList>
            <person name="Willis A."/>
            <person name="Bent S.J."/>
            <person name="Jameson I.D."/>
        </authorList>
    </citation>
    <scope>NUCLEOTIDE SEQUENCE [LARGE SCALE GENOMIC DNA]</scope>
    <source>
        <strain evidence="2 3">CS-506_A</strain>
    </source>
</reference>
<dbReference type="Gene3D" id="2.60.40.1800">
    <property type="match status" value="1"/>
</dbReference>
<feature type="domain" description="Bacterial Ig-like" evidence="1">
    <location>
        <begin position="21"/>
        <end position="104"/>
    </location>
</feature>
<evidence type="ECO:0000313" key="3">
    <source>
        <dbReference type="Proteomes" id="UP000538075"/>
    </source>
</evidence>
<comment type="caution">
    <text evidence="2">The sequence shown here is derived from an EMBL/GenBank/DDBJ whole genome shotgun (WGS) entry which is preliminary data.</text>
</comment>
<organism evidence="2 3">
    <name type="scientific">Cylindrospermopsis raciborskii CS-506_A</name>
    <dbReference type="NCBI Taxonomy" id="2585140"/>
    <lineage>
        <taxon>Bacteria</taxon>
        <taxon>Bacillati</taxon>
        <taxon>Cyanobacteriota</taxon>
        <taxon>Cyanophyceae</taxon>
        <taxon>Nostocales</taxon>
        <taxon>Aphanizomenonaceae</taxon>
        <taxon>Cylindrospermopsis</taxon>
    </lineage>
</organism>
<gene>
    <name evidence="2" type="ORF">FHK98_16635</name>
</gene>
<accession>A0A838WXM5</accession>
<evidence type="ECO:0000313" key="2">
    <source>
        <dbReference type="EMBL" id="MBA4466939.1"/>
    </source>
</evidence>
<dbReference type="InterPro" id="IPR044016">
    <property type="entry name" value="Big_13"/>
</dbReference>
<dbReference type="Gene3D" id="3.30.420.430">
    <property type="match status" value="1"/>
</dbReference>
<dbReference type="EMBL" id="VDFG01001076">
    <property type="protein sequence ID" value="MBA4466939.1"/>
    <property type="molecule type" value="Genomic_DNA"/>
</dbReference>
<name>A0A838WXM5_9CYAN</name>
<feature type="non-terminal residue" evidence="2">
    <location>
        <position position="1"/>
    </location>
</feature>
<protein>
    <recommendedName>
        <fullName evidence="1">Bacterial Ig-like domain-containing protein</fullName>
    </recommendedName>
</protein>
<proteinExistence type="predicted"/>
<sequence>DTTAPSAPTITGFTDDVAPVTGVINTSSTNDLTPTLNITAEAGSTVEVFRDGVFVGNATANAPSIYTLTPPALTPGTYSFTARATDAAGNTSGSSAAFSLTLDTTAPSAPTITGFTDDVAPVTGM</sequence>